<dbReference type="PANTHER" id="PTHR38730:SF1">
    <property type="entry name" value="SLL7028 PROTEIN"/>
    <property type="match status" value="1"/>
</dbReference>
<reference evidence="3 4" key="1">
    <citation type="submission" date="2015-09" db="EMBL/GenBank/DDBJ databases">
        <authorList>
            <consortium name="Pathogen Informatics"/>
            <person name="Wu L."/>
            <person name="Ma J."/>
        </authorList>
    </citation>
    <scope>NUCLEOTIDE SEQUENCE [LARGE SCALE GENOMIC DNA]</scope>
    <source>
        <strain evidence="3 4">2789STDY5834858</strain>
    </source>
</reference>
<evidence type="ECO:0000313" key="4">
    <source>
        <dbReference type="Proteomes" id="UP000095488"/>
    </source>
</evidence>
<dbReference type="InterPro" id="IPR025154">
    <property type="entry name" value="Put_metallopeptidase_dom"/>
</dbReference>
<feature type="domain" description="VWA-like" evidence="1">
    <location>
        <begin position="296"/>
        <end position="422"/>
    </location>
</feature>
<feature type="domain" description="Putative metallopeptidase" evidence="2">
    <location>
        <begin position="75"/>
        <end position="265"/>
    </location>
</feature>
<dbReference type="Pfam" id="PF09967">
    <property type="entry name" value="DUF2201"/>
    <property type="match status" value="1"/>
</dbReference>
<dbReference type="EMBL" id="CYZR01000003">
    <property type="protein sequence ID" value="CUN75768.1"/>
    <property type="molecule type" value="Genomic_DNA"/>
</dbReference>
<evidence type="ECO:0000313" key="3">
    <source>
        <dbReference type="EMBL" id="CUN75768.1"/>
    </source>
</evidence>
<proteinExistence type="predicted"/>
<dbReference type="InterPro" id="IPR018698">
    <property type="entry name" value="VWA-like_dom"/>
</dbReference>
<sequence>MAFEEERRRLYNKFLEEERLGKIDVQTKKDFWNLLENVIISLYDRENSFFGHFLIQIKRDIRLDIFWPIATKPISDGFIMYFNPIMILECNKKEIQGLLKHEVYHIMMKHYERSLLLKEKYSKEAISIAMDIAINQYIKNLPSYSKKMNDVSLEYNVNLTEDMTMEMYAKKIQQAIDYKNARDTSKYKDNKDSFNNNITQEKSHDIWEEIDVSYDSINESVKKIAINSSKKEAPKHIKKIVELMTEKPRLKWNDILKNMIPKAKSGYKKTTTRLDRRFPDRLDLKGKLPNRQSNILIAIDISASMSDKDIENILVEVLEIAKNNKCKIKVIECDDVVRRVYQLHGIKDIKPRSKKNGSTKFSPVFEYIKINNLRDYILIYFTDGIGEKVLSTKPINDKNLWVLTGNSVLSLEKPYGKVVKLEREKKEIYGITYGLEELRDSIHDWPR</sequence>
<protein>
    <submittedName>
        <fullName evidence="3">Uncharacterized protein conserved in bacteria</fullName>
    </submittedName>
</protein>
<dbReference type="Pfam" id="PF13203">
    <property type="entry name" value="DUF2201_N"/>
    <property type="match status" value="1"/>
</dbReference>
<evidence type="ECO:0000259" key="1">
    <source>
        <dbReference type="Pfam" id="PF09967"/>
    </source>
</evidence>
<organism evidence="3 4">
    <name type="scientific">Sarcina ventriculi</name>
    <name type="common">Clostridium ventriculi</name>
    <dbReference type="NCBI Taxonomy" id="1267"/>
    <lineage>
        <taxon>Bacteria</taxon>
        <taxon>Bacillati</taxon>
        <taxon>Bacillota</taxon>
        <taxon>Clostridia</taxon>
        <taxon>Eubacteriales</taxon>
        <taxon>Clostridiaceae</taxon>
        <taxon>Sarcina</taxon>
    </lineage>
</organism>
<dbReference type="RefSeq" id="WP_055258637.1">
    <property type="nucleotide sequence ID" value="NZ_CABIXL010000003.1"/>
</dbReference>
<dbReference type="Proteomes" id="UP000095488">
    <property type="component" value="Unassembled WGS sequence"/>
</dbReference>
<evidence type="ECO:0000259" key="2">
    <source>
        <dbReference type="Pfam" id="PF13203"/>
    </source>
</evidence>
<name>A0ABP2AQW9_SARVE</name>
<dbReference type="PANTHER" id="PTHR38730">
    <property type="entry name" value="SLL7028 PROTEIN"/>
    <property type="match status" value="1"/>
</dbReference>
<accession>A0ABP2AQW9</accession>
<gene>
    <name evidence="3" type="ORF">ERS852473_01007</name>
</gene>
<comment type="caution">
    <text evidence="3">The sequence shown here is derived from an EMBL/GenBank/DDBJ whole genome shotgun (WGS) entry which is preliminary data.</text>
</comment>
<keyword evidence="4" id="KW-1185">Reference proteome</keyword>